<evidence type="ECO:0000313" key="12">
    <source>
        <dbReference type="Proteomes" id="UP000264215"/>
    </source>
</evidence>
<dbReference type="SUPFAM" id="SSF161098">
    <property type="entry name" value="MetI-like"/>
    <property type="match status" value="1"/>
</dbReference>
<name>A0A101HZR7_9BACT</name>
<organism evidence="10 11">
    <name type="scientific">Mesotoga infera</name>
    <dbReference type="NCBI Taxonomy" id="1236046"/>
    <lineage>
        <taxon>Bacteria</taxon>
        <taxon>Thermotogati</taxon>
        <taxon>Thermotogota</taxon>
        <taxon>Thermotogae</taxon>
        <taxon>Kosmotogales</taxon>
        <taxon>Kosmotogaceae</taxon>
        <taxon>Mesotoga</taxon>
    </lineage>
</organism>
<keyword evidence="3" id="KW-1003">Cell membrane</keyword>
<dbReference type="Gene3D" id="1.10.3720.10">
    <property type="entry name" value="MetI-like"/>
    <property type="match status" value="1"/>
</dbReference>
<feature type="transmembrane region" description="Helical" evidence="7">
    <location>
        <begin position="12"/>
        <end position="31"/>
    </location>
</feature>
<evidence type="ECO:0000256" key="7">
    <source>
        <dbReference type="RuleBase" id="RU363032"/>
    </source>
</evidence>
<keyword evidence="2 7" id="KW-0813">Transport</keyword>
<evidence type="ECO:0000256" key="2">
    <source>
        <dbReference type="ARBA" id="ARBA00022448"/>
    </source>
</evidence>
<reference evidence="11" key="2">
    <citation type="journal article" date="2015" name="MBio">
        <title>Genome-Resolved Metagenomic Analysis Reveals Roles for Candidate Phyla and Other Microbial Community Members in Biogeochemical Transformations in Oil Reservoirs.</title>
        <authorList>
            <person name="Hu P."/>
            <person name="Tom L."/>
            <person name="Singh A."/>
            <person name="Thomas B.C."/>
            <person name="Baker B.J."/>
            <person name="Piceno Y.M."/>
            <person name="Andersen G.L."/>
            <person name="Banfield J.F."/>
        </authorList>
    </citation>
    <scope>NUCLEOTIDE SEQUENCE [LARGE SCALE GENOMIC DNA]</scope>
</reference>
<evidence type="ECO:0000259" key="8">
    <source>
        <dbReference type="PROSITE" id="PS50928"/>
    </source>
</evidence>
<feature type="transmembrane region" description="Helical" evidence="7">
    <location>
        <begin position="105"/>
        <end position="125"/>
    </location>
</feature>
<dbReference type="PROSITE" id="PS50928">
    <property type="entry name" value="ABC_TM1"/>
    <property type="match status" value="1"/>
</dbReference>
<dbReference type="GO" id="GO:0055085">
    <property type="term" value="P:transmembrane transport"/>
    <property type="evidence" value="ECO:0007669"/>
    <property type="project" value="InterPro"/>
</dbReference>
<feature type="transmembrane region" description="Helical" evidence="7">
    <location>
        <begin position="201"/>
        <end position="223"/>
    </location>
</feature>
<dbReference type="PANTHER" id="PTHR30193">
    <property type="entry name" value="ABC TRANSPORTER PERMEASE PROTEIN"/>
    <property type="match status" value="1"/>
</dbReference>
<evidence type="ECO:0000256" key="4">
    <source>
        <dbReference type="ARBA" id="ARBA00022692"/>
    </source>
</evidence>
<keyword evidence="4 7" id="KW-0812">Transmembrane</keyword>
<dbReference type="EMBL" id="LGGW01000185">
    <property type="protein sequence ID" value="KUK85819.1"/>
    <property type="molecule type" value="Genomic_DNA"/>
</dbReference>
<evidence type="ECO:0000313" key="10">
    <source>
        <dbReference type="EMBL" id="KUK85819.1"/>
    </source>
</evidence>
<reference evidence="10" key="1">
    <citation type="journal article" date="2015" name="MBio">
        <title>Genome-resolved metagenomic analysis reveals roles for candidate phyla and other microbial community members in biogeochemical transformations in oil reservoirs.</title>
        <authorList>
            <person name="Hu P."/>
            <person name="Tom L."/>
            <person name="Singh A."/>
            <person name="Thomas B.C."/>
            <person name="Baker B.J."/>
            <person name="Piceno Y.M."/>
            <person name="Andersen G.L."/>
            <person name="Banfield J.F."/>
        </authorList>
    </citation>
    <scope>NUCLEOTIDE SEQUENCE [LARGE SCALE GENOMIC DNA]</scope>
    <source>
        <strain evidence="10">46_70</strain>
    </source>
</reference>
<comment type="subcellular location">
    <subcellularLocation>
        <location evidence="1 7">Cell membrane</location>
        <topology evidence="1 7">Multi-pass membrane protein</topology>
    </subcellularLocation>
</comment>
<feature type="domain" description="ABC transmembrane type-1" evidence="8">
    <location>
        <begin position="68"/>
        <end position="282"/>
    </location>
</feature>
<dbReference type="Proteomes" id="UP000055014">
    <property type="component" value="Unassembled WGS sequence"/>
</dbReference>
<reference evidence="9 12" key="3">
    <citation type="journal article" date="2018" name="Nat. Biotechnol.">
        <title>A standardized bacterial taxonomy based on genome phylogeny substantially revises the tree of life.</title>
        <authorList>
            <person name="Parks D.H."/>
            <person name="Chuvochina M."/>
            <person name="Waite D.W."/>
            <person name="Rinke C."/>
            <person name="Skarshewski A."/>
            <person name="Chaumeil P.A."/>
            <person name="Hugenholtz P."/>
        </authorList>
    </citation>
    <scope>NUCLEOTIDE SEQUENCE [LARGE SCALE GENOMIC DNA]</scope>
    <source>
        <strain evidence="9">UBA9905</strain>
    </source>
</reference>
<evidence type="ECO:0000256" key="5">
    <source>
        <dbReference type="ARBA" id="ARBA00022989"/>
    </source>
</evidence>
<dbReference type="AlphaFoldDB" id="A0A101HZR7"/>
<evidence type="ECO:0000256" key="6">
    <source>
        <dbReference type="ARBA" id="ARBA00023136"/>
    </source>
</evidence>
<dbReference type="PANTHER" id="PTHR30193:SF37">
    <property type="entry name" value="INNER MEMBRANE ABC TRANSPORTER PERMEASE PROTEIN YCJO"/>
    <property type="match status" value="1"/>
</dbReference>
<comment type="caution">
    <text evidence="10">The sequence shown here is derived from an EMBL/GenBank/DDBJ whole genome shotgun (WGS) entry which is preliminary data.</text>
</comment>
<dbReference type="EMBL" id="DQBS01000040">
    <property type="protein sequence ID" value="HCO69272.1"/>
    <property type="molecule type" value="Genomic_DNA"/>
</dbReference>
<feature type="transmembrane region" description="Helical" evidence="7">
    <location>
        <begin position="158"/>
        <end position="180"/>
    </location>
</feature>
<protein>
    <submittedName>
        <fullName evidence="10">Permease component of ABC-type sugar transporter</fullName>
    </submittedName>
    <submittedName>
        <fullName evidence="9">Sugar ABC transporter permease</fullName>
    </submittedName>
</protein>
<feature type="transmembrane region" description="Helical" evidence="7">
    <location>
        <begin position="261"/>
        <end position="281"/>
    </location>
</feature>
<keyword evidence="5 7" id="KW-1133">Transmembrane helix</keyword>
<feature type="transmembrane region" description="Helical" evidence="7">
    <location>
        <begin position="72"/>
        <end position="93"/>
    </location>
</feature>
<dbReference type="GO" id="GO:0005886">
    <property type="term" value="C:plasma membrane"/>
    <property type="evidence" value="ECO:0007669"/>
    <property type="project" value="UniProtKB-SubCell"/>
</dbReference>
<comment type="similarity">
    <text evidence="7">Belongs to the binding-protein-dependent transport system permease family.</text>
</comment>
<dbReference type="CDD" id="cd06261">
    <property type="entry name" value="TM_PBP2"/>
    <property type="match status" value="1"/>
</dbReference>
<evidence type="ECO:0000313" key="11">
    <source>
        <dbReference type="Proteomes" id="UP000055014"/>
    </source>
</evidence>
<dbReference type="InterPro" id="IPR051393">
    <property type="entry name" value="ABC_transporter_permease"/>
</dbReference>
<evidence type="ECO:0000256" key="3">
    <source>
        <dbReference type="ARBA" id="ARBA00022475"/>
    </source>
</evidence>
<dbReference type="Proteomes" id="UP000264215">
    <property type="component" value="Unassembled WGS sequence"/>
</dbReference>
<dbReference type="InterPro" id="IPR035906">
    <property type="entry name" value="MetI-like_sf"/>
</dbReference>
<keyword evidence="6 7" id="KW-0472">Membrane</keyword>
<evidence type="ECO:0000256" key="1">
    <source>
        <dbReference type="ARBA" id="ARBA00004651"/>
    </source>
</evidence>
<accession>A0A101HZR7</accession>
<keyword evidence="10" id="KW-0762">Sugar transport</keyword>
<proteinExistence type="inferred from homology"/>
<dbReference type="PATRIC" id="fig|1236046.5.peg.1515"/>
<dbReference type="Pfam" id="PF00528">
    <property type="entry name" value="BPD_transp_1"/>
    <property type="match status" value="1"/>
</dbReference>
<dbReference type="InterPro" id="IPR000515">
    <property type="entry name" value="MetI-like"/>
</dbReference>
<evidence type="ECO:0000313" key="9">
    <source>
        <dbReference type="EMBL" id="HCO69272.1"/>
    </source>
</evidence>
<sequence>MKQKTRKGLFGFLFLLPVLVMISIFFIYPLIKVVLMSFQEWKIMGGSSFVGLSNYKKALSDDEFWKTLWNTVIYAVIVTPMIFVPAVMLANALKKTSRSTKIFRTIFFVPYAISFVAASYIWQWIYNDSYGVLNYILISLNTIDQPINWLGQTWLSRIMVSIMVAWKTLGFTMIILIAGLQGISPQIYEAASIDGAKKSQVFRYITLPLLRPTLVLALILSLAGSFKAFDHFYIMTKGGPLKTTETIVMYINKIGFEFYDIGFGSAISVIFLGILLLISYLQLKAGGFQNE</sequence>
<gene>
    <name evidence="9" type="ORF">DIT26_01595</name>
    <name evidence="10" type="ORF">XE02_1446</name>
</gene>